<dbReference type="Gene3D" id="3.40.50.12780">
    <property type="entry name" value="N-terminal domain of ligase-like"/>
    <property type="match status" value="1"/>
</dbReference>
<dbReference type="STRING" id="55188.A0A2H5PIY4"/>
<evidence type="ECO:0000259" key="4">
    <source>
        <dbReference type="Pfam" id="PF13193"/>
    </source>
</evidence>
<evidence type="ECO:0000313" key="5">
    <source>
        <dbReference type="EMBL" id="GAY52065.1"/>
    </source>
</evidence>
<evidence type="ECO:0000256" key="2">
    <source>
        <dbReference type="ARBA" id="ARBA00022598"/>
    </source>
</evidence>
<organism evidence="5 6">
    <name type="scientific">Citrus unshiu</name>
    <name type="common">Satsuma mandarin</name>
    <name type="synonym">Citrus nobilis var. unshiu</name>
    <dbReference type="NCBI Taxonomy" id="55188"/>
    <lineage>
        <taxon>Eukaryota</taxon>
        <taxon>Viridiplantae</taxon>
        <taxon>Streptophyta</taxon>
        <taxon>Embryophyta</taxon>
        <taxon>Tracheophyta</taxon>
        <taxon>Spermatophyta</taxon>
        <taxon>Magnoliopsida</taxon>
        <taxon>eudicotyledons</taxon>
        <taxon>Gunneridae</taxon>
        <taxon>Pentapetalae</taxon>
        <taxon>rosids</taxon>
        <taxon>malvids</taxon>
        <taxon>Sapindales</taxon>
        <taxon>Rutaceae</taxon>
        <taxon>Aurantioideae</taxon>
        <taxon>Citrus</taxon>
    </lineage>
</organism>
<dbReference type="Gene3D" id="3.30.300.30">
    <property type="match status" value="1"/>
</dbReference>
<proteinExistence type="inferred from homology"/>
<sequence>MEQLLLPNSANSTPLTTLGFLERAAAAYTDCPSLVYNNTTYTWSETHRRCLQVASSLSSVGIQRGHVVSVVAPNVPSMYELQFGVPMSGAILNNINTRLDAHNLSVLLQHSESKLVFVDHLHSSLVLEALSLFPRDTKRPHLVLIDDDAAASSTTTTSPTVTVDFIDTYEGFVEEGDPKYKWVQPRSEWDPMVLNYTSGTTSSPKGVVHSHRGIFILTANALIDWAVPKLPRGKTEGKARSEDVGLAEVDVVNPETGESVKRDGVSLGEVVLRGGCVTVGYFKDKEATRRCISDNGWFYTGDIGVMHADGYVEIKDRSKDVIISGGENICSAEVESVLYSITAVNEAAVVARPDMFWGEIPCAFVSLKRDLELTEKPTEKEIIEYCRARLPRYMVPRKVVFSEELPKTSTGKIQKYLLREFAKSVS</sequence>
<keyword evidence="6" id="KW-1185">Reference proteome</keyword>
<dbReference type="InterPro" id="IPR042099">
    <property type="entry name" value="ANL_N_sf"/>
</dbReference>
<comment type="caution">
    <text evidence="5">The sequence shown here is derived from an EMBL/GenBank/DDBJ whole genome shotgun (WGS) entry which is preliminary data.</text>
</comment>
<dbReference type="InterPro" id="IPR020845">
    <property type="entry name" value="AMP-binding_CS"/>
</dbReference>
<dbReference type="Pfam" id="PF13193">
    <property type="entry name" value="AMP-binding_C"/>
    <property type="match status" value="1"/>
</dbReference>
<evidence type="ECO:0000313" key="6">
    <source>
        <dbReference type="Proteomes" id="UP000236630"/>
    </source>
</evidence>
<dbReference type="PROSITE" id="PS00455">
    <property type="entry name" value="AMP_BINDING"/>
    <property type="match status" value="1"/>
</dbReference>
<dbReference type="Proteomes" id="UP000236630">
    <property type="component" value="Unassembled WGS sequence"/>
</dbReference>
<dbReference type="InterPro" id="IPR025110">
    <property type="entry name" value="AMP-bd_C"/>
</dbReference>
<feature type="domain" description="AMP-dependent synthetase/ligase" evidence="3">
    <location>
        <begin position="21"/>
        <end position="220"/>
    </location>
</feature>
<dbReference type="AlphaFoldDB" id="A0A2H5PIY4"/>
<dbReference type="PANTHER" id="PTHR43859:SF37">
    <property type="entry name" value="ACYL-ACTIVATING ENZYME 9-RELATED"/>
    <property type="match status" value="1"/>
</dbReference>
<protein>
    <recommendedName>
        <fullName evidence="7">AMP-dependent synthetase/ligase domain-containing protein</fullName>
    </recommendedName>
</protein>
<accession>A0A2H5PIY4</accession>
<evidence type="ECO:0000259" key="3">
    <source>
        <dbReference type="Pfam" id="PF00501"/>
    </source>
</evidence>
<dbReference type="Gene3D" id="3.40.50.980">
    <property type="match status" value="1"/>
</dbReference>
<evidence type="ECO:0008006" key="7">
    <source>
        <dbReference type="Google" id="ProtNLM"/>
    </source>
</evidence>
<dbReference type="PANTHER" id="PTHR43859">
    <property type="entry name" value="ACYL-ACTIVATING ENZYME"/>
    <property type="match status" value="1"/>
</dbReference>
<gene>
    <name evidence="5" type="ORF">CUMW_139100</name>
</gene>
<reference evidence="5 6" key="1">
    <citation type="journal article" date="2017" name="Front. Genet.">
        <title>Draft sequencing of the heterozygous diploid genome of Satsuma (Citrus unshiu Marc.) using a hybrid assembly approach.</title>
        <authorList>
            <person name="Shimizu T."/>
            <person name="Tanizawa Y."/>
            <person name="Mochizuki T."/>
            <person name="Nagasaki H."/>
            <person name="Yoshioka T."/>
            <person name="Toyoda A."/>
            <person name="Fujiyama A."/>
            <person name="Kaminuma E."/>
            <person name="Nakamura Y."/>
        </authorList>
    </citation>
    <scope>NUCLEOTIDE SEQUENCE [LARGE SCALE GENOMIC DNA]</scope>
    <source>
        <strain evidence="6">cv. Miyagawa wase</strain>
    </source>
</reference>
<dbReference type="FunFam" id="3.30.300.30:FF:000008">
    <property type="entry name" value="2,3-dihydroxybenzoate-AMP ligase"/>
    <property type="match status" value="1"/>
</dbReference>
<name>A0A2H5PIY4_CITUN</name>
<keyword evidence="2" id="KW-0436">Ligase</keyword>
<dbReference type="SUPFAM" id="SSF56801">
    <property type="entry name" value="Acetyl-CoA synthetase-like"/>
    <property type="match status" value="2"/>
</dbReference>
<dbReference type="InterPro" id="IPR045851">
    <property type="entry name" value="AMP-bd_C_sf"/>
</dbReference>
<dbReference type="EMBL" id="BDQV01000077">
    <property type="protein sequence ID" value="GAY52065.1"/>
    <property type="molecule type" value="Genomic_DNA"/>
</dbReference>
<comment type="similarity">
    <text evidence="1">Belongs to the ATP-dependent AMP-binding enzyme family.</text>
</comment>
<dbReference type="GO" id="GO:0016874">
    <property type="term" value="F:ligase activity"/>
    <property type="evidence" value="ECO:0007669"/>
    <property type="project" value="UniProtKB-KW"/>
</dbReference>
<dbReference type="InterPro" id="IPR000873">
    <property type="entry name" value="AMP-dep_synth/lig_dom"/>
</dbReference>
<evidence type="ECO:0000256" key="1">
    <source>
        <dbReference type="ARBA" id="ARBA00006432"/>
    </source>
</evidence>
<dbReference type="Pfam" id="PF00501">
    <property type="entry name" value="AMP-binding"/>
    <property type="match status" value="1"/>
</dbReference>
<feature type="domain" description="AMP-binding enzyme C-terminal" evidence="4">
    <location>
        <begin position="333"/>
        <end position="412"/>
    </location>
</feature>